<evidence type="ECO:0000313" key="2">
    <source>
        <dbReference type="EMBL" id="KAF8655939.1"/>
    </source>
</evidence>
<accession>A0A835DX48</accession>
<dbReference type="PANTHER" id="PTHR33696">
    <property type="entry name" value="T22J18.15-RELATED"/>
    <property type="match status" value="1"/>
</dbReference>
<evidence type="ECO:0000313" key="3">
    <source>
        <dbReference type="Proteomes" id="UP000636709"/>
    </source>
</evidence>
<dbReference type="PANTHER" id="PTHR33696:SF16">
    <property type="entry name" value="EXPRESSED PROTEIN"/>
    <property type="match status" value="1"/>
</dbReference>
<dbReference type="EMBL" id="JACEFO010002579">
    <property type="protein sequence ID" value="KAF8655939.1"/>
    <property type="molecule type" value="Genomic_DNA"/>
</dbReference>
<keyword evidence="3" id="KW-1185">Reference proteome</keyword>
<proteinExistence type="predicted"/>
<reference evidence="2" key="1">
    <citation type="submission" date="2020-07" db="EMBL/GenBank/DDBJ databases">
        <title>Genome sequence and genetic diversity analysis of an under-domesticated orphan crop, white fonio (Digitaria exilis).</title>
        <authorList>
            <person name="Bennetzen J.L."/>
            <person name="Chen S."/>
            <person name="Ma X."/>
            <person name="Wang X."/>
            <person name="Yssel A.E.J."/>
            <person name="Chaluvadi S.R."/>
            <person name="Johnson M."/>
            <person name="Gangashetty P."/>
            <person name="Hamidou F."/>
            <person name="Sanogo M.D."/>
            <person name="Zwaenepoel A."/>
            <person name="Wallace J."/>
            <person name="Van De Peer Y."/>
            <person name="Van Deynze A."/>
        </authorList>
    </citation>
    <scope>NUCLEOTIDE SEQUENCE</scope>
    <source>
        <tissue evidence="2">Leaves</tissue>
    </source>
</reference>
<evidence type="ECO:0000256" key="1">
    <source>
        <dbReference type="SAM" id="MobiDB-lite"/>
    </source>
</evidence>
<dbReference type="Proteomes" id="UP000636709">
    <property type="component" value="Unassembled WGS sequence"/>
</dbReference>
<feature type="compositionally biased region" description="Basic and acidic residues" evidence="1">
    <location>
        <begin position="196"/>
        <end position="206"/>
    </location>
</feature>
<gene>
    <name evidence="2" type="ORF">HU200_060895</name>
</gene>
<dbReference type="AlphaFoldDB" id="A0A835DX48"/>
<feature type="region of interest" description="Disordered" evidence="1">
    <location>
        <begin position="187"/>
        <end position="206"/>
    </location>
</feature>
<organism evidence="2 3">
    <name type="scientific">Digitaria exilis</name>
    <dbReference type="NCBI Taxonomy" id="1010633"/>
    <lineage>
        <taxon>Eukaryota</taxon>
        <taxon>Viridiplantae</taxon>
        <taxon>Streptophyta</taxon>
        <taxon>Embryophyta</taxon>
        <taxon>Tracheophyta</taxon>
        <taxon>Spermatophyta</taxon>
        <taxon>Magnoliopsida</taxon>
        <taxon>Liliopsida</taxon>
        <taxon>Poales</taxon>
        <taxon>Poaceae</taxon>
        <taxon>PACMAD clade</taxon>
        <taxon>Panicoideae</taxon>
        <taxon>Panicodae</taxon>
        <taxon>Paniceae</taxon>
        <taxon>Anthephorinae</taxon>
        <taxon>Digitaria</taxon>
    </lineage>
</organism>
<protein>
    <submittedName>
        <fullName evidence="2">Uncharacterized protein</fullName>
    </submittedName>
</protein>
<feature type="region of interest" description="Disordered" evidence="1">
    <location>
        <begin position="149"/>
        <end position="169"/>
    </location>
</feature>
<feature type="region of interest" description="Disordered" evidence="1">
    <location>
        <begin position="95"/>
        <end position="131"/>
    </location>
</feature>
<dbReference type="OrthoDB" id="745459at2759"/>
<name>A0A835DX48_9POAL</name>
<sequence length="206" mass="22264">MSSSSWVLRPARRLPIYCSGDLPRRPSTLIDQSLANQCLCVRAKLKELARSIAMGQEEEAVLMPPAASMVFSWETAVKAAVKATDAAEGRRCDVARVSPAKQSSPPQPPAARRLYSVPPPPGRAPATRARAVRPEDDPFLAAYLACTKSSGRRGGGAAREEEGNKGRRRRFTWAGLGLSCKSSAGAVEQSMVKMAKRPEPDPRDSY</sequence>
<comment type="caution">
    <text evidence="2">The sequence shown here is derived from an EMBL/GenBank/DDBJ whole genome shotgun (WGS) entry which is preliminary data.</text>
</comment>